<protein>
    <submittedName>
        <fullName evidence="4">DegT/DnrJ/EryC1/StrS family aminotransferase</fullName>
    </submittedName>
</protein>
<dbReference type="Proteomes" id="UP001595868">
    <property type="component" value="Unassembled WGS sequence"/>
</dbReference>
<comment type="caution">
    <text evidence="4">The sequence shown here is derived from an EMBL/GenBank/DDBJ whole genome shotgun (WGS) entry which is preliminary data.</text>
</comment>
<dbReference type="EMBL" id="JBHSBN010000024">
    <property type="protein sequence ID" value="MFC4109412.1"/>
    <property type="molecule type" value="Genomic_DNA"/>
</dbReference>
<sequence length="362" mass="37712">MNDLAAQDREVAGELAAALSRVLDRGRYVLGPEVSAFEQEFAAYCGTPHAVGLASGTDALALALAGVGVGPGDRVALVANAGGYGTAAVDSLGAMPVYADVDGESRLIDPTDLDRVLAATGARAVIVTHLYGALADMATVTGLAARHGVKVVEDCAQAHGAGRDGRRAGSFGDAAAFSFYPTKNLGALGDAGAVVTADPTIAERVTRLRQYGWDRKYRVALPHGRNSRLDELQAAVLRVKLTRLDAGNARRSALARRYGSAIAHPKVELPAVTGPDHVAHLYAVLTEDRAGLAAHLRAHGVASEAHFPIPDHRQPAVGDRYAGTSLPVTERLCRQVLSLPCHPGMSDADADRVADAVNCWGA</sequence>
<accession>A0ABV8KU70</accession>
<dbReference type="InterPro" id="IPR000653">
    <property type="entry name" value="DegT/StrS_aminotransferase"/>
</dbReference>
<dbReference type="InterPro" id="IPR015421">
    <property type="entry name" value="PyrdxlP-dep_Trfase_major"/>
</dbReference>
<dbReference type="PANTHER" id="PTHR30244:SF36">
    <property type="entry name" value="3-OXO-GLUCOSE-6-PHOSPHATE:GLUTAMATE AMINOTRANSFERASE"/>
    <property type="match status" value="1"/>
</dbReference>
<evidence type="ECO:0000256" key="1">
    <source>
        <dbReference type="ARBA" id="ARBA00022898"/>
    </source>
</evidence>
<keyword evidence="4" id="KW-0808">Transferase</keyword>
<evidence type="ECO:0000313" key="5">
    <source>
        <dbReference type="Proteomes" id="UP001595868"/>
    </source>
</evidence>
<dbReference type="Pfam" id="PF01041">
    <property type="entry name" value="DegT_DnrJ_EryC1"/>
    <property type="match status" value="1"/>
</dbReference>
<dbReference type="PANTHER" id="PTHR30244">
    <property type="entry name" value="TRANSAMINASE"/>
    <property type="match status" value="1"/>
</dbReference>
<dbReference type="Gene3D" id="3.40.640.10">
    <property type="entry name" value="Type I PLP-dependent aspartate aminotransferase-like (Major domain)"/>
    <property type="match status" value="1"/>
</dbReference>
<comment type="similarity">
    <text evidence="2 3">Belongs to the DegT/DnrJ/EryC1 family.</text>
</comment>
<proteinExistence type="inferred from homology"/>
<dbReference type="Gene3D" id="3.90.1150.10">
    <property type="entry name" value="Aspartate Aminotransferase, domain 1"/>
    <property type="match status" value="1"/>
</dbReference>
<reference evidence="5" key="1">
    <citation type="journal article" date="2019" name="Int. J. Syst. Evol. Microbiol.">
        <title>The Global Catalogue of Microorganisms (GCM) 10K type strain sequencing project: providing services to taxonomists for standard genome sequencing and annotation.</title>
        <authorList>
            <consortium name="The Broad Institute Genomics Platform"/>
            <consortium name="The Broad Institute Genome Sequencing Center for Infectious Disease"/>
            <person name="Wu L."/>
            <person name="Ma J."/>
        </authorList>
    </citation>
    <scope>NUCLEOTIDE SEQUENCE [LARGE SCALE GENOMIC DNA]</scope>
    <source>
        <strain evidence="5">2902at01</strain>
    </source>
</reference>
<evidence type="ECO:0000256" key="3">
    <source>
        <dbReference type="RuleBase" id="RU004508"/>
    </source>
</evidence>
<dbReference type="SUPFAM" id="SSF53383">
    <property type="entry name" value="PLP-dependent transferases"/>
    <property type="match status" value="1"/>
</dbReference>
<gene>
    <name evidence="4" type="ORF">ACFOX0_26210</name>
</gene>
<dbReference type="CDD" id="cd00616">
    <property type="entry name" value="AHBA_syn"/>
    <property type="match status" value="1"/>
</dbReference>
<dbReference type="InterPro" id="IPR015422">
    <property type="entry name" value="PyrdxlP-dep_Trfase_small"/>
</dbReference>
<keyword evidence="5" id="KW-1185">Reference proteome</keyword>
<evidence type="ECO:0000256" key="2">
    <source>
        <dbReference type="ARBA" id="ARBA00037999"/>
    </source>
</evidence>
<dbReference type="PIRSF" id="PIRSF000390">
    <property type="entry name" value="PLP_StrS"/>
    <property type="match status" value="1"/>
</dbReference>
<organism evidence="4 5">
    <name type="scientific">Micromonospora zhanjiangensis</name>
    <dbReference type="NCBI Taxonomy" id="1522057"/>
    <lineage>
        <taxon>Bacteria</taxon>
        <taxon>Bacillati</taxon>
        <taxon>Actinomycetota</taxon>
        <taxon>Actinomycetes</taxon>
        <taxon>Micromonosporales</taxon>
        <taxon>Micromonosporaceae</taxon>
        <taxon>Micromonospora</taxon>
    </lineage>
</organism>
<evidence type="ECO:0000313" key="4">
    <source>
        <dbReference type="EMBL" id="MFC4109412.1"/>
    </source>
</evidence>
<keyword evidence="4" id="KW-0032">Aminotransferase</keyword>
<dbReference type="InterPro" id="IPR015424">
    <property type="entry name" value="PyrdxlP-dep_Trfase"/>
</dbReference>
<name>A0ABV8KU70_9ACTN</name>
<dbReference type="GO" id="GO:0008483">
    <property type="term" value="F:transaminase activity"/>
    <property type="evidence" value="ECO:0007669"/>
    <property type="project" value="UniProtKB-KW"/>
</dbReference>
<dbReference type="RefSeq" id="WP_377550862.1">
    <property type="nucleotide sequence ID" value="NZ_JBHSBN010000024.1"/>
</dbReference>
<keyword evidence="1 3" id="KW-0663">Pyridoxal phosphate</keyword>